<protein>
    <submittedName>
        <fullName evidence="1">Uncharacterized protein</fullName>
    </submittedName>
</protein>
<proteinExistence type="predicted"/>
<evidence type="ECO:0000313" key="2">
    <source>
        <dbReference type="Proteomes" id="UP000634136"/>
    </source>
</evidence>
<dbReference type="EMBL" id="JAAIUW010000010">
    <property type="protein sequence ID" value="KAF7811930.1"/>
    <property type="molecule type" value="Genomic_DNA"/>
</dbReference>
<sequence>MNPTPMLLGSPLLLTNSLARRTNGFMAGVLTRYRRDKLEAPVPALAEPK</sequence>
<gene>
    <name evidence="1" type="ORF">G2W53_032906</name>
</gene>
<dbReference type="AlphaFoldDB" id="A0A834SXB8"/>
<comment type="caution">
    <text evidence="1">The sequence shown here is derived from an EMBL/GenBank/DDBJ whole genome shotgun (WGS) entry which is preliminary data.</text>
</comment>
<dbReference type="Proteomes" id="UP000634136">
    <property type="component" value="Unassembled WGS sequence"/>
</dbReference>
<reference evidence="1" key="1">
    <citation type="submission" date="2020-09" db="EMBL/GenBank/DDBJ databases">
        <title>Genome-Enabled Discovery of Anthraquinone Biosynthesis in Senna tora.</title>
        <authorList>
            <person name="Kang S.-H."/>
            <person name="Pandey R.P."/>
            <person name="Lee C.-M."/>
            <person name="Sim J.-S."/>
            <person name="Jeong J.-T."/>
            <person name="Choi B.-S."/>
            <person name="Jung M."/>
            <person name="Ginzburg D."/>
            <person name="Zhao K."/>
            <person name="Won S.Y."/>
            <person name="Oh T.-J."/>
            <person name="Yu Y."/>
            <person name="Kim N.-H."/>
            <person name="Lee O.R."/>
            <person name="Lee T.-H."/>
            <person name="Bashyal P."/>
            <person name="Kim T.-S."/>
            <person name="Lee W.-H."/>
            <person name="Kawkins C."/>
            <person name="Kim C.-K."/>
            <person name="Kim J.S."/>
            <person name="Ahn B.O."/>
            <person name="Rhee S.Y."/>
            <person name="Sohng J.K."/>
        </authorList>
    </citation>
    <scope>NUCLEOTIDE SEQUENCE</scope>
    <source>
        <tissue evidence="1">Leaf</tissue>
    </source>
</reference>
<accession>A0A834SXB8</accession>
<keyword evidence="2" id="KW-1185">Reference proteome</keyword>
<evidence type="ECO:0000313" key="1">
    <source>
        <dbReference type="EMBL" id="KAF7811930.1"/>
    </source>
</evidence>
<organism evidence="1 2">
    <name type="scientific">Senna tora</name>
    <dbReference type="NCBI Taxonomy" id="362788"/>
    <lineage>
        <taxon>Eukaryota</taxon>
        <taxon>Viridiplantae</taxon>
        <taxon>Streptophyta</taxon>
        <taxon>Embryophyta</taxon>
        <taxon>Tracheophyta</taxon>
        <taxon>Spermatophyta</taxon>
        <taxon>Magnoliopsida</taxon>
        <taxon>eudicotyledons</taxon>
        <taxon>Gunneridae</taxon>
        <taxon>Pentapetalae</taxon>
        <taxon>rosids</taxon>
        <taxon>fabids</taxon>
        <taxon>Fabales</taxon>
        <taxon>Fabaceae</taxon>
        <taxon>Caesalpinioideae</taxon>
        <taxon>Cassia clade</taxon>
        <taxon>Senna</taxon>
    </lineage>
</organism>
<name>A0A834SXB8_9FABA</name>